<reference evidence="12" key="2">
    <citation type="submission" date="2008-08" db="EMBL/GenBank/DDBJ databases">
        <authorList>
            <consortium name="Diatom Consortium"/>
            <person name="Grigoriev I."/>
            <person name="Grimwood J."/>
            <person name="Kuo A."/>
            <person name="Otillar R.P."/>
            <person name="Salamov A."/>
            <person name="Detter J.C."/>
            <person name="Lindquist E."/>
            <person name="Shapiro H."/>
            <person name="Lucas S."/>
            <person name="Glavina del Rio T."/>
            <person name="Pitluck S."/>
            <person name="Rokhsar D."/>
            <person name="Bowler C."/>
        </authorList>
    </citation>
    <scope>GENOME REANNOTATION</scope>
    <source>
        <strain evidence="12">CCAP 1055/1</strain>
    </source>
</reference>
<dbReference type="SUPFAM" id="SSF81660">
    <property type="entry name" value="Metal cation-transporting ATPase, ATP-binding domain N"/>
    <property type="match status" value="1"/>
</dbReference>
<dbReference type="InterPro" id="IPR044492">
    <property type="entry name" value="P_typ_ATPase_HD_dom"/>
</dbReference>
<dbReference type="Pfam" id="PF13246">
    <property type="entry name" value="Cation_ATPase"/>
    <property type="match status" value="1"/>
</dbReference>
<keyword evidence="12" id="KW-1185">Reference proteome</keyword>
<feature type="transmembrane region" description="Helical" evidence="8">
    <location>
        <begin position="314"/>
        <end position="338"/>
    </location>
</feature>
<sequence length="1006" mass="107909">MARPYPYTRLEECAWQPEDVARHLAALANGNFSVDSSSTQLLSHGWSTRQISTLRLEFGANRMPGDDGDKHKTFMSQYTACVSPIFTALVSQLKEPLILMLLGSAAVSIALGNQSEAISIAFALLIVSMVAAVQEYRSEAALEKLATLVPHTCTVLRDGQVIDGFFAKELVVGDLVLLATGDRVPADCRVVDSVELILDESSLTGENHPVAKTGEGVVLGASPPLTQQKNVVFAGSLVNAGRGRALVIAVGVSTEFGKVATELSSVASRKSPLQIKIDELGQRLAGLSSIAISIIAMLGWILGRPFLETLTVAVSLAVAAIPEGLPICVTVTLALGVLRMARRNAIIKKLPVVESLGCATAVASDKTGTLTQNEMTVRTLFALAYPKAKFGFTGIGYGSKSGNLVYLDADGSTGPKAPSGKVTSECDEYAALSALLNTACLCNNATLLQSLDSELSEGHTGGALSGQPTELALLVAADKANLEDPRAQYHRLQEIPFTSDRKRMEVRARPVSGRQYGSLYFVKGMPEKILGECSTYGQSNGSAELLVEDDRAEVLLQARRMAAGGLRVLAFAYGQSLGELVFAGLVGMEDPPREGVCDAVRQLRRGGVKVMMVTGDSKETALAIAQRCGILGSENGDTAALSGAELDAISPQNLAESISGVRVFYRVAPRHKLAIVRALQERGDIVAMTGDGVNDATALKGADIGIAMGLKGTDVAKEAADVVLADDDFRTITMAIAEGKGIFFNIRCFLAFQLSTSFAALTMASIATAFGLPSPLNATQILWINILMDGPPAQSLGVEPVDEKILRAKPRKADEPIVTRALLLRATSSAALIVFLTLKVFSNELDDGAVNRRDTTMTFMMFCNCDLFNAYVCRSADKPFYKINLYSNPAFLWAIGGSVVGQFLVVYWLPLQKVFQTEALTFYDIAYIVLLSSMVLWLDALRKTFFPSVFCDGYHTSPFASKKTSRSAGLRQHHSWLNFRRFDKNKAEQAARWAPKEAKAKTLLAL</sequence>
<evidence type="ECO:0000256" key="2">
    <source>
        <dbReference type="ARBA" id="ARBA00022692"/>
    </source>
</evidence>
<organism evidence="11 12">
    <name type="scientific">Phaeodactylum tricornutum (strain CCAP 1055/1)</name>
    <dbReference type="NCBI Taxonomy" id="556484"/>
    <lineage>
        <taxon>Eukaryota</taxon>
        <taxon>Sar</taxon>
        <taxon>Stramenopiles</taxon>
        <taxon>Ochrophyta</taxon>
        <taxon>Bacillariophyta</taxon>
        <taxon>Bacillariophyceae</taxon>
        <taxon>Bacillariophycidae</taxon>
        <taxon>Naviculales</taxon>
        <taxon>Phaeodactylaceae</taxon>
        <taxon>Phaeodactylum</taxon>
    </lineage>
</organism>
<evidence type="ECO:0000313" key="11">
    <source>
        <dbReference type="EMBL" id="EEC51612.1"/>
    </source>
</evidence>
<gene>
    <name evidence="11" type="ORF">PHATRDRAFT_53964</name>
</gene>
<feature type="domain" description="P-type ATPase A" evidence="9">
    <location>
        <begin position="148"/>
        <end position="262"/>
    </location>
</feature>
<dbReference type="HOGENOM" id="CLU_002360_3_1_1"/>
<feature type="transmembrane region" description="Helical" evidence="8">
    <location>
        <begin position="817"/>
        <end position="836"/>
    </location>
</feature>
<keyword evidence="3" id="KW-0547">Nucleotide-binding</keyword>
<dbReference type="OrthoDB" id="3352408at2759"/>
<dbReference type="KEGG" id="pti:PHATRDRAFT_53964"/>
<keyword evidence="6 8" id="KW-1133">Transmembrane helix</keyword>
<evidence type="ECO:0000256" key="7">
    <source>
        <dbReference type="ARBA" id="ARBA00023136"/>
    </source>
</evidence>
<dbReference type="InterPro" id="IPR036412">
    <property type="entry name" value="HAD-like_sf"/>
</dbReference>
<dbReference type="GO" id="GO:0016887">
    <property type="term" value="F:ATP hydrolysis activity"/>
    <property type="evidence" value="ECO:0007669"/>
    <property type="project" value="InterPro"/>
</dbReference>
<dbReference type="Gene3D" id="2.70.150.10">
    <property type="entry name" value="Calcium-transporting ATPase, cytoplasmic transduction domain A"/>
    <property type="match status" value="1"/>
</dbReference>
<keyword evidence="5" id="KW-1278">Translocase</keyword>
<accession>B7FP38</accession>
<dbReference type="PRINTS" id="PR00119">
    <property type="entry name" value="CATATPASE"/>
</dbReference>
<evidence type="ECO:0000256" key="6">
    <source>
        <dbReference type="ARBA" id="ARBA00022989"/>
    </source>
</evidence>
<dbReference type="InterPro" id="IPR018303">
    <property type="entry name" value="ATPase_P-typ_P_site"/>
</dbReference>
<dbReference type="NCBIfam" id="TIGR01494">
    <property type="entry name" value="ATPase_P-type"/>
    <property type="match status" value="3"/>
</dbReference>
<keyword evidence="7 8" id="KW-0472">Membrane</keyword>
<reference evidence="11 12" key="1">
    <citation type="journal article" date="2008" name="Nature">
        <title>The Phaeodactylum genome reveals the evolutionary history of diatom genomes.</title>
        <authorList>
            <person name="Bowler C."/>
            <person name="Allen A.E."/>
            <person name="Badger J.H."/>
            <person name="Grimwood J."/>
            <person name="Jabbari K."/>
            <person name="Kuo A."/>
            <person name="Maheswari U."/>
            <person name="Martens C."/>
            <person name="Maumus F."/>
            <person name="Otillar R.P."/>
            <person name="Rayko E."/>
            <person name="Salamov A."/>
            <person name="Vandepoele K."/>
            <person name="Beszteri B."/>
            <person name="Gruber A."/>
            <person name="Heijde M."/>
            <person name="Katinka M."/>
            <person name="Mock T."/>
            <person name="Valentin K."/>
            <person name="Verret F."/>
            <person name="Berges J.A."/>
            <person name="Brownlee C."/>
            <person name="Cadoret J.P."/>
            <person name="Chiovitti A."/>
            <person name="Choi C.J."/>
            <person name="Coesel S."/>
            <person name="De Martino A."/>
            <person name="Detter J.C."/>
            <person name="Durkin C."/>
            <person name="Falciatore A."/>
            <person name="Fournet J."/>
            <person name="Haruta M."/>
            <person name="Huysman M.J."/>
            <person name="Jenkins B.D."/>
            <person name="Jiroutova K."/>
            <person name="Jorgensen R.E."/>
            <person name="Joubert Y."/>
            <person name="Kaplan A."/>
            <person name="Kroger N."/>
            <person name="Kroth P.G."/>
            <person name="La Roche J."/>
            <person name="Lindquist E."/>
            <person name="Lommer M."/>
            <person name="Martin-Jezequel V."/>
            <person name="Lopez P.J."/>
            <person name="Lucas S."/>
            <person name="Mangogna M."/>
            <person name="McGinnis K."/>
            <person name="Medlin L.K."/>
            <person name="Montsant A."/>
            <person name="Oudot-Le Secq M.P."/>
            <person name="Napoli C."/>
            <person name="Obornik M."/>
            <person name="Parker M.S."/>
            <person name="Petit J.L."/>
            <person name="Porcel B.M."/>
            <person name="Poulsen N."/>
            <person name="Robison M."/>
            <person name="Rychlewski L."/>
            <person name="Rynearson T.A."/>
            <person name="Schmutz J."/>
            <person name="Shapiro H."/>
            <person name="Siaut M."/>
            <person name="Stanley M."/>
            <person name="Sussman M.R."/>
            <person name="Taylor A.R."/>
            <person name="Vardi A."/>
            <person name="von Dassow P."/>
            <person name="Vyverman W."/>
            <person name="Willis A."/>
            <person name="Wyrwicz L.S."/>
            <person name="Rokhsar D.S."/>
            <person name="Weissenbach J."/>
            <person name="Armbrust E.V."/>
            <person name="Green B.R."/>
            <person name="Van de Peer Y."/>
            <person name="Grigoriev I.V."/>
        </authorList>
    </citation>
    <scope>NUCLEOTIDE SEQUENCE [LARGE SCALE GENOMIC DNA]</scope>
    <source>
        <strain evidence="11 12">CCAP 1055/1</strain>
    </source>
</reference>
<dbReference type="SUPFAM" id="SSF81653">
    <property type="entry name" value="Calcium ATPase, transduction domain A"/>
    <property type="match status" value="1"/>
</dbReference>
<evidence type="ECO:0000259" key="9">
    <source>
        <dbReference type="Pfam" id="PF00122"/>
    </source>
</evidence>
<dbReference type="InterPro" id="IPR008250">
    <property type="entry name" value="ATPase_P-typ_transduc_dom_A_sf"/>
</dbReference>
<dbReference type="InterPro" id="IPR023214">
    <property type="entry name" value="HAD_sf"/>
</dbReference>
<proteinExistence type="predicted"/>
<dbReference type="PROSITE" id="PS00154">
    <property type="entry name" value="ATPASE_E1_E2"/>
    <property type="match status" value="1"/>
</dbReference>
<dbReference type="InParanoid" id="B7FP38"/>
<dbReference type="Gene3D" id="3.40.50.1000">
    <property type="entry name" value="HAD superfamily/HAD-like"/>
    <property type="match status" value="1"/>
</dbReference>
<dbReference type="InterPro" id="IPR023298">
    <property type="entry name" value="ATPase_P-typ_TM_dom_sf"/>
</dbReference>
<comment type="subcellular location">
    <subcellularLocation>
        <location evidence="1">Membrane</location>
        <topology evidence="1">Multi-pass membrane protein</topology>
    </subcellularLocation>
</comment>
<feature type="transmembrane region" description="Helical" evidence="8">
    <location>
        <begin position="920"/>
        <end position="938"/>
    </location>
</feature>
<dbReference type="SFLD" id="SFLDG00002">
    <property type="entry name" value="C1.7:_P-type_atpase_like"/>
    <property type="match status" value="1"/>
</dbReference>
<evidence type="ECO:0000256" key="3">
    <source>
        <dbReference type="ARBA" id="ARBA00022741"/>
    </source>
</evidence>
<feature type="transmembrane region" description="Helical" evidence="8">
    <location>
        <begin position="885"/>
        <end position="908"/>
    </location>
</feature>
<keyword evidence="2 8" id="KW-0812">Transmembrane</keyword>
<dbReference type="PANTHER" id="PTHR42861">
    <property type="entry name" value="CALCIUM-TRANSPORTING ATPASE"/>
    <property type="match status" value="1"/>
</dbReference>
<evidence type="ECO:0000259" key="10">
    <source>
        <dbReference type="Pfam" id="PF00689"/>
    </source>
</evidence>
<dbReference type="GO" id="GO:0005524">
    <property type="term" value="F:ATP binding"/>
    <property type="evidence" value="ECO:0007669"/>
    <property type="project" value="UniProtKB-KW"/>
</dbReference>
<dbReference type="GO" id="GO:0016020">
    <property type="term" value="C:membrane"/>
    <property type="evidence" value="ECO:0007669"/>
    <property type="project" value="UniProtKB-SubCell"/>
</dbReference>
<dbReference type="InterPro" id="IPR023299">
    <property type="entry name" value="ATPase_P-typ_cyto_dom_N"/>
</dbReference>
<evidence type="ECO:0000256" key="5">
    <source>
        <dbReference type="ARBA" id="ARBA00022967"/>
    </source>
</evidence>
<dbReference type="SFLD" id="SFLDF00027">
    <property type="entry name" value="p-type_atpase"/>
    <property type="match status" value="1"/>
</dbReference>
<dbReference type="SFLD" id="SFLDS00003">
    <property type="entry name" value="Haloacid_Dehalogenase"/>
    <property type="match status" value="1"/>
</dbReference>
<protein>
    <submittedName>
        <fullName evidence="11">Probable calcium ATPase</fullName>
    </submittedName>
</protein>
<dbReference type="InterPro" id="IPR059000">
    <property type="entry name" value="ATPase_P-type_domA"/>
</dbReference>
<dbReference type="Pfam" id="PF00122">
    <property type="entry name" value="E1-E2_ATPase"/>
    <property type="match status" value="1"/>
</dbReference>
<name>B7FP38_PHATC</name>
<dbReference type="Proteomes" id="UP000000759">
    <property type="component" value="Chromosome 1"/>
</dbReference>
<evidence type="ECO:0000256" key="1">
    <source>
        <dbReference type="ARBA" id="ARBA00004141"/>
    </source>
</evidence>
<dbReference type="PRINTS" id="PR00120">
    <property type="entry name" value="HATPASE"/>
</dbReference>
<dbReference type="InterPro" id="IPR001757">
    <property type="entry name" value="P_typ_ATPase"/>
</dbReference>
<feature type="domain" description="Cation-transporting P-type ATPase C-terminal" evidence="10">
    <location>
        <begin position="773"/>
        <end position="945"/>
    </location>
</feature>
<evidence type="ECO:0000313" key="12">
    <source>
        <dbReference type="Proteomes" id="UP000000759"/>
    </source>
</evidence>
<dbReference type="GeneID" id="7196010"/>
<dbReference type="Gene3D" id="1.20.1110.10">
    <property type="entry name" value="Calcium-transporting ATPase, transmembrane domain"/>
    <property type="match status" value="1"/>
</dbReference>
<dbReference type="SUPFAM" id="SSF56784">
    <property type="entry name" value="HAD-like"/>
    <property type="match status" value="1"/>
</dbReference>
<dbReference type="AlphaFoldDB" id="B7FP38"/>
<dbReference type="EMBL" id="CM000605">
    <property type="protein sequence ID" value="EEC51612.1"/>
    <property type="molecule type" value="Genomic_DNA"/>
</dbReference>
<dbReference type="RefSeq" id="XP_002177149.1">
    <property type="nucleotide sequence ID" value="XM_002177113.1"/>
</dbReference>
<evidence type="ECO:0000256" key="4">
    <source>
        <dbReference type="ARBA" id="ARBA00022840"/>
    </source>
</evidence>
<dbReference type="STRING" id="556484.B7FP38"/>
<dbReference type="SUPFAM" id="SSF81665">
    <property type="entry name" value="Calcium ATPase, transmembrane domain M"/>
    <property type="match status" value="1"/>
</dbReference>
<dbReference type="Pfam" id="PF00689">
    <property type="entry name" value="Cation_ATPase_C"/>
    <property type="match status" value="1"/>
</dbReference>
<feature type="transmembrane region" description="Helical" evidence="8">
    <location>
        <begin position="284"/>
        <end position="302"/>
    </location>
</feature>
<keyword evidence="4" id="KW-0067">ATP-binding</keyword>
<dbReference type="InterPro" id="IPR006068">
    <property type="entry name" value="ATPase_P-typ_cation-transptr_C"/>
</dbReference>
<dbReference type="Gene3D" id="3.40.1110.10">
    <property type="entry name" value="Calcium-transporting ATPase, cytoplasmic domain N"/>
    <property type="match status" value="1"/>
</dbReference>
<dbReference type="PaxDb" id="2850-Phatr53964"/>
<evidence type="ECO:0000256" key="8">
    <source>
        <dbReference type="SAM" id="Phobius"/>
    </source>
</evidence>
<dbReference type="eggNOG" id="KOG0202">
    <property type="taxonomic scope" value="Eukaryota"/>
</dbReference>